<dbReference type="EMBL" id="JARJLG010000264">
    <property type="protein sequence ID" value="KAJ7721835.1"/>
    <property type="molecule type" value="Genomic_DNA"/>
</dbReference>
<evidence type="ECO:0000313" key="1">
    <source>
        <dbReference type="EMBL" id="KAJ7721835.1"/>
    </source>
</evidence>
<name>A0AAD7HJA9_9AGAR</name>
<sequence length="79" mass="8869">HEVLATVTAGTHVILWKLRILIIPEKHHISMCVWHTNTERGYLPTLATKLRSELGATPNSGLDGFEVIISQNKRPLVFV</sequence>
<gene>
    <name evidence="1" type="ORF">DFH07DRAFT_760244</name>
</gene>
<evidence type="ECO:0000313" key="2">
    <source>
        <dbReference type="Proteomes" id="UP001215280"/>
    </source>
</evidence>
<reference evidence="1" key="1">
    <citation type="submission" date="2023-03" db="EMBL/GenBank/DDBJ databases">
        <title>Massive genome expansion in bonnet fungi (Mycena s.s.) driven by repeated elements and novel gene families across ecological guilds.</title>
        <authorList>
            <consortium name="Lawrence Berkeley National Laboratory"/>
            <person name="Harder C.B."/>
            <person name="Miyauchi S."/>
            <person name="Viragh M."/>
            <person name="Kuo A."/>
            <person name="Thoen E."/>
            <person name="Andreopoulos B."/>
            <person name="Lu D."/>
            <person name="Skrede I."/>
            <person name="Drula E."/>
            <person name="Henrissat B."/>
            <person name="Morin E."/>
            <person name="Kohler A."/>
            <person name="Barry K."/>
            <person name="LaButti K."/>
            <person name="Morin E."/>
            <person name="Salamov A."/>
            <person name="Lipzen A."/>
            <person name="Mereny Z."/>
            <person name="Hegedus B."/>
            <person name="Baldrian P."/>
            <person name="Stursova M."/>
            <person name="Weitz H."/>
            <person name="Taylor A."/>
            <person name="Grigoriev I.V."/>
            <person name="Nagy L.G."/>
            <person name="Martin F."/>
            <person name="Kauserud H."/>
        </authorList>
    </citation>
    <scope>NUCLEOTIDE SEQUENCE</scope>
    <source>
        <strain evidence="1">CBHHK188m</strain>
    </source>
</reference>
<dbReference type="Proteomes" id="UP001215280">
    <property type="component" value="Unassembled WGS sequence"/>
</dbReference>
<comment type="caution">
    <text evidence="1">The sequence shown here is derived from an EMBL/GenBank/DDBJ whole genome shotgun (WGS) entry which is preliminary data.</text>
</comment>
<accession>A0AAD7HJA9</accession>
<protein>
    <submittedName>
        <fullName evidence="1">Uncharacterized protein</fullName>
    </submittedName>
</protein>
<dbReference type="AlphaFoldDB" id="A0AAD7HJA9"/>
<proteinExistence type="predicted"/>
<feature type="non-terminal residue" evidence="1">
    <location>
        <position position="1"/>
    </location>
</feature>
<organism evidence="1 2">
    <name type="scientific">Mycena maculata</name>
    <dbReference type="NCBI Taxonomy" id="230809"/>
    <lineage>
        <taxon>Eukaryota</taxon>
        <taxon>Fungi</taxon>
        <taxon>Dikarya</taxon>
        <taxon>Basidiomycota</taxon>
        <taxon>Agaricomycotina</taxon>
        <taxon>Agaricomycetes</taxon>
        <taxon>Agaricomycetidae</taxon>
        <taxon>Agaricales</taxon>
        <taxon>Marasmiineae</taxon>
        <taxon>Mycenaceae</taxon>
        <taxon>Mycena</taxon>
    </lineage>
</organism>
<keyword evidence="2" id="KW-1185">Reference proteome</keyword>